<feature type="modified residue" description="4-aspartylphosphate" evidence="5">
    <location>
        <position position="873"/>
    </location>
</feature>
<feature type="domain" description="Response regulatory" evidence="8">
    <location>
        <begin position="824"/>
        <end position="938"/>
    </location>
</feature>
<dbReference type="GO" id="GO:0000155">
    <property type="term" value="F:phosphorelay sensor kinase activity"/>
    <property type="evidence" value="ECO:0007669"/>
    <property type="project" value="InterPro"/>
</dbReference>
<dbReference type="InterPro" id="IPR005467">
    <property type="entry name" value="His_kinase_dom"/>
</dbReference>
<keyword evidence="4" id="KW-0902">Two-component regulatory system</keyword>
<keyword evidence="6" id="KW-0812">Transmembrane</keyword>
<dbReference type="PATRIC" id="fig|405444.3.peg.540"/>
<dbReference type="InterPro" id="IPR036097">
    <property type="entry name" value="HisK_dim/P_sf"/>
</dbReference>
<proteinExistence type="predicted"/>
<evidence type="ECO:0000256" key="4">
    <source>
        <dbReference type="ARBA" id="ARBA00023012"/>
    </source>
</evidence>
<dbReference type="PROSITE" id="PS50109">
    <property type="entry name" value="HIS_KIN"/>
    <property type="match status" value="1"/>
</dbReference>
<evidence type="ECO:0000256" key="6">
    <source>
        <dbReference type="SAM" id="Phobius"/>
    </source>
</evidence>
<evidence type="ECO:0000313" key="9">
    <source>
        <dbReference type="EMBL" id="KRG64485.1"/>
    </source>
</evidence>
<evidence type="ECO:0000256" key="5">
    <source>
        <dbReference type="PROSITE-ProRule" id="PRU00169"/>
    </source>
</evidence>
<dbReference type="PANTHER" id="PTHR45339:SF1">
    <property type="entry name" value="HYBRID SIGNAL TRANSDUCTION HISTIDINE KINASE J"/>
    <property type="match status" value="1"/>
</dbReference>
<organism evidence="9 10">
    <name type="scientific">Stenotrophomonas humi</name>
    <dbReference type="NCBI Taxonomy" id="405444"/>
    <lineage>
        <taxon>Bacteria</taxon>
        <taxon>Pseudomonadati</taxon>
        <taxon>Pseudomonadota</taxon>
        <taxon>Gammaproteobacteria</taxon>
        <taxon>Lysobacterales</taxon>
        <taxon>Lysobacteraceae</taxon>
        <taxon>Stenotrophomonas</taxon>
    </lineage>
</organism>
<dbReference type="Pfam" id="PF02518">
    <property type="entry name" value="HATPase_c"/>
    <property type="match status" value="1"/>
</dbReference>
<evidence type="ECO:0000259" key="8">
    <source>
        <dbReference type="PROSITE" id="PS50110"/>
    </source>
</evidence>
<dbReference type="SUPFAM" id="SSF52172">
    <property type="entry name" value="CheY-like"/>
    <property type="match status" value="1"/>
</dbReference>
<evidence type="ECO:0000259" key="7">
    <source>
        <dbReference type="PROSITE" id="PS50109"/>
    </source>
</evidence>
<evidence type="ECO:0000256" key="2">
    <source>
        <dbReference type="ARBA" id="ARBA00012438"/>
    </source>
</evidence>
<dbReference type="SMART" id="SM00387">
    <property type="entry name" value="HATPase_c"/>
    <property type="match status" value="1"/>
</dbReference>
<dbReference type="EMBL" id="LDJI01000013">
    <property type="protein sequence ID" value="KRG64485.1"/>
    <property type="molecule type" value="Genomic_DNA"/>
</dbReference>
<keyword evidence="6" id="KW-1133">Transmembrane helix</keyword>
<dbReference type="InterPro" id="IPR003594">
    <property type="entry name" value="HATPase_dom"/>
</dbReference>
<dbReference type="SUPFAM" id="SSF47384">
    <property type="entry name" value="Homodimeric domain of signal transducing histidine kinase"/>
    <property type="match status" value="1"/>
</dbReference>
<accession>A0A0R0C4Q0</accession>
<dbReference type="InterPro" id="IPR003661">
    <property type="entry name" value="HisK_dim/P_dom"/>
</dbReference>
<dbReference type="CDD" id="cd17546">
    <property type="entry name" value="REC_hyHK_CKI1_RcsC-like"/>
    <property type="match status" value="1"/>
</dbReference>
<dbReference type="InterPro" id="IPR011006">
    <property type="entry name" value="CheY-like_superfamily"/>
</dbReference>
<feature type="transmembrane region" description="Helical" evidence="6">
    <location>
        <begin position="297"/>
        <end position="319"/>
    </location>
</feature>
<sequence>MHRFLPRRPAVDAPLVAYSVLLRWLSVCGLLCLLGAAAFYLAAQLGEATSQHRRDMNAAAYHAQLYFDQREALLTYLADAVVTTPARNTAACSASNVEGLHCMSLGSTADGWPLQLLLPARTESTLDALGARLLHASSDLGVPMRWLHVPQHDAPPLPELDPALLQRHALAARDASKVFWVTSPSENAPINLYRAVGGSAGPDSWLVLVLDSTAVAHAIQTRGGANVTLLNPHDRQVLSRPADAPLPTAWLDAHRQDAFSVVWERGLPRGLVLFKGIGQDGWRLVYHLPMARLMRELGGHIATALLLCLLAAIFLWTLLRRVDRLLIQPAYKQHRQLLESFDFGATVIDMAPIGMCVLRCSDAKVVLENQRARDWLGSDTRKGDWNGSWRQVHSPDAAHACTTVDFTTQGGQQLQILFAATRYHDEDVLLCTFNDISQHQQMRAALEAARAAADATSQAKSAFVATLSHEIRTPLYGMLGTLELLMRTPLDARQAQYLRLIQQSSSVLQQLIRDTLDVSRIESGQLALTEAAFSPLDLAESTLRAYADSAMRKQLQILVCTDPHLPALVRGDADRIRQVLGNLLSNAIKFTDSGRIFLRVRLLECLDGIASISWQVTDTGTGIAASEQARLFKPFGQLDSQARGEGSGLGLSISDHLVRLMGGDLRLVSEPGLGSSFSMILPLPVADGSDDVVAGGDTPHLQAHPPVYVRASIPELVESACQWLQRWGAVARPYTAATVAGATDAILVDSDPRDSVTLAWPGGRVVALPEAAEMPSQDASRPNQLTVTLFSIRAIAQAVAELQGRAHPAAAAATPQAADAPGLRVLVVEDNPINLLLLKEQLRTLGCCVATARDGREALAYCETEQFDVVLTDLCMPEMDGLTLTRKLRERGFTAPILGASADASDEDRARALHEGMNDYLLKPISIEALHDALRNVRNQVPA</sequence>
<dbReference type="SUPFAM" id="SSF55874">
    <property type="entry name" value="ATPase domain of HSP90 chaperone/DNA topoisomerase II/histidine kinase"/>
    <property type="match status" value="1"/>
</dbReference>
<feature type="transmembrane region" description="Helical" evidence="6">
    <location>
        <begin position="20"/>
        <end position="43"/>
    </location>
</feature>
<dbReference type="Gene3D" id="1.10.287.130">
    <property type="match status" value="1"/>
</dbReference>
<dbReference type="InterPro" id="IPR036890">
    <property type="entry name" value="HATPase_C_sf"/>
</dbReference>
<dbReference type="SMART" id="SM00448">
    <property type="entry name" value="REC"/>
    <property type="match status" value="1"/>
</dbReference>
<dbReference type="PROSITE" id="PS50110">
    <property type="entry name" value="RESPONSE_REGULATORY"/>
    <property type="match status" value="1"/>
</dbReference>
<comment type="catalytic activity">
    <reaction evidence="1">
        <text>ATP + protein L-histidine = ADP + protein N-phospho-L-histidine.</text>
        <dbReference type="EC" id="2.7.13.3"/>
    </reaction>
</comment>
<dbReference type="CDD" id="cd16922">
    <property type="entry name" value="HATPase_EvgS-ArcB-TorS-like"/>
    <property type="match status" value="1"/>
</dbReference>
<dbReference type="SMART" id="SM00388">
    <property type="entry name" value="HisKA"/>
    <property type="match status" value="1"/>
</dbReference>
<dbReference type="Gene3D" id="3.40.50.2300">
    <property type="match status" value="1"/>
</dbReference>
<dbReference type="Gene3D" id="3.30.565.10">
    <property type="entry name" value="Histidine kinase-like ATPase, C-terminal domain"/>
    <property type="match status" value="1"/>
</dbReference>
<evidence type="ECO:0000256" key="3">
    <source>
        <dbReference type="ARBA" id="ARBA00022553"/>
    </source>
</evidence>
<dbReference type="Proteomes" id="UP000050864">
    <property type="component" value="Unassembled WGS sequence"/>
</dbReference>
<dbReference type="EC" id="2.7.13.3" evidence="2"/>
<keyword evidence="10" id="KW-1185">Reference proteome</keyword>
<dbReference type="AlphaFoldDB" id="A0A0R0C4Q0"/>
<dbReference type="InterPro" id="IPR001789">
    <property type="entry name" value="Sig_transdc_resp-reg_receiver"/>
</dbReference>
<reference evidence="9 10" key="1">
    <citation type="submission" date="2015-05" db="EMBL/GenBank/DDBJ databases">
        <title>Genome sequencing and analysis of members of genus Stenotrophomonas.</title>
        <authorList>
            <person name="Patil P.P."/>
            <person name="Midha S."/>
            <person name="Patil P.B."/>
        </authorList>
    </citation>
    <scope>NUCLEOTIDE SEQUENCE [LARGE SCALE GENOMIC DNA]</scope>
    <source>
        <strain evidence="9 10">DSM 18929</strain>
    </source>
</reference>
<dbReference type="CDD" id="cd00082">
    <property type="entry name" value="HisKA"/>
    <property type="match status" value="1"/>
</dbReference>
<dbReference type="OrthoDB" id="9797243at2"/>
<keyword evidence="6" id="KW-0472">Membrane</keyword>
<comment type="caution">
    <text evidence="9">The sequence shown here is derived from an EMBL/GenBank/DDBJ whole genome shotgun (WGS) entry which is preliminary data.</text>
</comment>
<feature type="domain" description="Histidine kinase" evidence="7">
    <location>
        <begin position="466"/>
        <end position="685"/>
    </location>
</feature>
<dbReference type="Pfam" id="PF00512">
    <property type="entry name" value="HisKA"/>
    <property type="match status" value="1"/>
</dbReference>
<keyword evidence="3 5" id="KW-0597">Phosphoprotein</keyword>
<protein>
    <recommendedName>
        <fullName evidence="2">histidine kinase</fullName>
        <ecNumber evidence="2">2.7.13.3</ecNumber>
    </recommendedName>
</protein>
<dbReference type="PANTHER" id="PTHR45339">
    <property type="entry name" value="HYBRID SIGNAL TRANSDUCTION HISTIDINE KINASE J"/>
    <property type="match status" value="1"/>
</dbReference>
<dbReference type="InterPro" id="IPR004358">
    <property type="entry name" value="Sig_transdc_His_kin-like_C"/>
</dbReference>
<dbReference type="Pfam" id="PF00072">
    <property type="entry name" value="Response_reg"/>
    <property type="match status" value="1"/>
</dbReference>
<dbReference type="FunFam" id="3.30.565.10:FF:000010">
    <property type="entry name" value="Sensor histidine kinase RcsC"/>
    <property type="match status" value="1"/>
</dbReference>
<name>A0A0R0C4Q0_9GAMM</name>
<dbReference type="STRING" id="405444.ABB26_07650"/>
<gene>
    <name evidence="9" type="ORF">ABB26_07650</name>
</gene>
<evidence type="ECO:0000256" key="1">
    <source>
        <dbReference type="ARBA" id="ARBA00000085"/>
    </source>
</evidence>
<evidence type="ECO:0000313" key="10">
    <source>
        <dbReference type="Proteomes" id="UP000050864"/>
    </source>
</evidence>
<dbReference type="PRINTS" id="PR00344">
    <property type="entry name" value="BCTRLSENSOR"/>
</dbReference>